<feature type="region of interest" description="Disordered" evidence="1">
    <location>
        <begin position="111"/>
        <end position="156"/>
    </location>
</feature>
<dbReference type="AlphaFoldDB" id="A0A8J5M2Q6"/>
<proteinExistence type="predicted"/>
<evidence type="ECO:0000313" key="2">
    <source>
        <dbReference type="EMBL" id="KAG6956420.1"/>
    </source>
</evidence>
<accession>A0A8J5M2Q6</accession>
<protein>
    <submittedName>
        <fullName evidence="2">Uncharacterized protein</fullName>
    </submittedName>
</protein>
<evidence type="ECO:0000256" key="1">
    <source>
        <dbReference type="SAM" id="MobiDB-lite"/>
    </source>
</evidence>
<organism evidence="2 3">
    <name type="scientific">Phytophthora aleatoria</name>
    <dbReference type="NCBI Taxonomy" id="2496075"/>
    <lineage>
        <taxon>Eukaryota</taxon>
        <taxon>Sar</taxon>
        <taxon>Stramenopiles</taxon>
        <taxon>Oomycota</taxon>
        <taxon>Peronosporomycetes</taxon>
        <taxon>Peronosporales</taxon>
        <taxon>Peronosporaceae</taxon>
        <taxon>Phytophthora</taxon>
    </lineage>
</organism>
<name>A0A8J5M2Q6_9STRA</name>
<sequence>MRICRSQLIDGLSSPSRWREFDQNGSFLQLPLRTSRRQVGQRWLHHKITFTIEKWAGEGVESWSGSCGLRSQVEVVRRFEVCNGLWSEEDAAERVGAMAVRRECVAGVRDKSVPFDSKPKSKLSSAPQKKRSRTSEKLQATESARQAFGSRLSYRS</sequence>
<dbReference type="EMBL" id="JAENGY010000800">
    <property type="protein sequence ID" value="KAG6956420.1"/>
    <property type="molecule type" value="Genomic_DNA"/>
</dbReference>
<dbReference type="Proteomes" id="UP000709295">
    <property type="component" value="Unassembled WGS sequence"/>
</dbReference>
<gene>
    <name evidence="2" type="ORF">JG688_00011430</name>
</gene>
<comment type="caution">
    <text evidence="2">The sequence shown here is derived from an EMBL/GenBank/DDBJ whole genome shotgun (WGS) entry which is preliminary data.</text>
</comment>
<keyword evidence="3" id="KW-1185">Reference proteome</keyword>
<evidence type="ECO:0000313" key="3">
    <source>
        <dbReference type="Proteomes" id="UP000709295"/>
    </source>
</evidence>
<reference evidence="2" key="1">
    <citation type="submission" date="2021-01" db="EMBL/GenBank/DDBJ databases">
        <title>Phytophthora aleatoria, a newly-described species from Pinus radiata is distinct from Phytophthora cactorum isolates based on comparative genomics.</title>
        <authorList>
            <person name="Mcdougal R."/>
            <person name="Panda P."/>
            <person name="Williams N."/>
            <person name="Studholme D.J."/>
        </authorList>
    </citation>
    <scope>NUCLEOTIDE SEQUENCE</scope>
    <source>
        <strain evidence="2">NZFS 4037</strain>
    </source>
</reference>